<sequence>MVIISKAKAMMGNFILMLVAYAGILRPAWSLSGVADDLDGRAGLIEPGRARRPPLSLEALAEKKLIPLSPLRWGNSPPSSSAVSSHQVVLSSAFLVDLMETAVPEQNQQAQTFACCGTTSTEHAQSRRETGDVARHPHRLSFILLHNDGSSSFHGARFYLRCRGRGVATSRTEGAEAIR</sequence>
<name>A0A4Z2IEG9_9TELE</name>
<accession>A0A4Z2IEG9</accession>
<comment type="caution">
    <text evidence="1">The sequence shown here is derived from an EMBL/GenBank/DDBJ whole genome shotgun (WGS) entry which is preliminary data.</text>
</comment>
<dbReference type="EMBL" id="SRLO01000096">
    <property type="protein sequence ID" value="TNN76161.1"/>
    <property type="molecule type" value="Genomic_DNA"/>
</dbReference>
<keyword evidence="2" id="KW-1185">Reference proteome</keyword>
<dbReference type="Proteomes" id="UP000314294">
    <property type="component" value="Unassembled WGS sequence"/>
</dbReference>
<gene>
    <name evidence="1" type="ORF">EYF80_013692</name>
</gene>
<evidence type="ECO:0000313" key="1">
    <source>
        <dbReference type="EMBL" id="TNN76161.1"/>
    </source>
</evidence>
<reference evidence="1 2" key="1">
    <citation type="submission" date="2019-03" db="EMBL/GenBank/DDBJ databases">
        <title>First draft genome of Liparis tanakae, snailfish: a comprehensive survey of snailfish specific genes.</title>
        <authorList>
            <person name="Kim W."/>
            <person name="Song I."/>
            <person name="Jeong J.-H."/>
            <person name="Kim D."/>
            <person name="Kim S."/>
            <person name="Ryu S."/>
            <person name="Song J.Y."/>
            <person name="Lee S.K."/>
        </authorList>
    </citation>
    <scope>NUCLEOTIDE SEQUENCE [LARGE SCALE GENOMIC DNA]</scope>
    <source>
        <tissue evidence="1">Muscle</tissue>
    </source>
</reference>
<organism evidence="1 2">
    <name type="scientific">Liparis tanakae</name>
    <name type="common">Tanaka's snailfish</name>
    <dbReference type="NCBI Taxonomy" id="230148"/>
    <lineage>
        <taxon>Eukaryota</taxon>
        <taxon>Metazoa</taxon>
        <taxon>Chordata</taxon>
        <taxon>Craniata</taxon>
        <taxon>Vertebrata</taxon>
        <taxon>Euteleostomi</taxon>
        <taxon>Actinopterygii</taxon>
        <taxon>Neopterygii</taxon>
        <taxon>Teleostei</taxon>
        <taxon>Neoteleostei</taxon>
        <taxon>Acanthomorphata</taxon>
        <taxon>Eupercaria</taxon>
        <taxon>Perciformes</taxon>
        <taxon>Cottioidei</taxon>
        <taxon>Cottales</taxon>
        <taxon>Liparidae</taxon>
        <taxon>Liparis</taxon>
    </lineage>
</organism>
<evidence type="ECO:0000313" key="2">
    <source>
        <dbReference type="Proteomes" id="UP000314294"/>
    </source>
</evidence>
<proteinExistence type="predicted"/>
<protein>
    <submittedName>
        <fullName evidence="1">Uncharacterized protein</fullName>
    </submittedName>
</protein>
<dbReference type="AlphaFoldDB" id="A0A4Z2IEG9"/>